<dbReference type="AlphaFoldDB" id="A0A2J8Q267"/>
<feature type="non-terminal residue" evidence="2">
    <location>
        <position position="1"/>
    </location>
</feature>
<feature type="compositionally biased region" description="Polar residues" evidence="1">
    <location>
        <begin position="58"/>
        <end position="69"/>
    </location>
</feature>
<feature type="compositionally biased region" description="Polar residues" evidence="1">
    <location>
        <begin position="79"/>
        <end position="89"/>
    </location>
</feature>
<dbReference type="EMBL" id="NBAG03000088">
    <property type="protein sequence ID" value="PNI90356.1"/>
    <property type="molecule type" value="Genomic_DNA"/>
</dbReference>
<organism evidence="2 3">
    <name type="scientific">Pan troglodytes</name>
    <name type="common">Chimpanzee</name>
    <dbReference type="NCBI Taxonomy" id="9598"/>
    <lineage>
        <taxon>Eukaryota</taxon>
        <taxon>Metazoa</taxon>
        <taxon>Chordata</taxon>
        <taxon>Craniata</taxon>
        <taxon>Vertebrata</taxon>
        <taxon>Euteleostomi</taxon>
        <taxon>Mammalia</taxon>
        <taxon>Eutheria</taxon>
        <taxon>Euarchontoglires</taxon>
        <taxon>Primates</taxon>
        <taxon>Haplorrhini</taxon>
        <taxon>Catarrhini</taxon>
        <taxon>Hominidae</taxon>
        <taxon>Pan</taxon>
    </lineage>
</organism>
<feature type="non-terminal residue" evidence="2">
    <location>
        <position position="184"/>
    </location>
</feature>
<evidence type="ECO:0000313" key="2">
    <source>
        <dbReference type="EMBL" id="PNI90356.1"/>
    </source>
</evidence>
<name>A0A2J8Q267_PANTR</name>
<evidence type="ECO:0000256" key="1">
    <source>
        <dbReference type="SAM" id="MobiDB-lite"/>
    </source>
</evidence>
<accession>A0A2J8Q267</accession>
<gene>
    <name evidence="2" type="ORF">CK820_G0046064</name>
</gene>
<evidence type="ECO:0000313" key="3">
    <source>
        <dbReference type="Proteomes" id="UP000236370"/>
    </source>
</evidence>
<sequence>GARRGLWQRAGGVPQPANLGAGAQPAGAALVRLARAAGAPRAGPAPQLRRGMAVARVSGTSNTRPTGPSGTAGMVSSVPAPTSTPMRPSATATWRHSCAASKPQLQFSEVLAKWRCFFHQMAVEQGQAGLAAMDTKLEVAVLQESVAKMGIASRAEIEDWFTAETLGVSGTVDLLDWSSLIDSR</sequence>
<comment type="caution">
    <text evidence="2">The sequence shown here is derived from an EMBL/GenBank/DDBJ whole genome shotgun (WGS) entry which is preliminary data.</text>
</comment>
<dbReference type="Proteomes" id="UP000236370">
    <property type="component" value="Unassembled WGS sequence"/>
</dbReference>
<feature type="region of interest" description="Disordered" evidence="1">
    <location>
        <begin position="40"/>
        <end position="89"/>
    </location>
</feature>
<protein>
    <submittedName>
        <fullName evidence="2">PRODH isoform 12</fullName>
    </submittedName>
</protein>
<feature type="compositionally biased region" description="Low complexity" evidence="1">
    <location>
        <begin position="40"/>
        <end position="51"/>
    </location>
</feature>
<reference evidence="2 3" key="1">
    <citation type="submission" date="2017-12" db="EMBL/GenBank/DDBJ databases">
        <title>High-resolution comparative analysis of great ape genomes.</title>
        <authorList>
            <person name="Pollen A."/>
            <person name="Hastie A."/>
            <person name="Hormozdiari F."/>
            <person name="Dougherty M."/>
            <person name="Liu R."/>
            <person name="Chaisson M."/>
            <person name="Hoppe E."/>
            <person name="Hill C."/>
            <person name="Pang A."/>
            <person name="Hillier L."/>
            <person name="Baker C."/>
            <person name="Armstrong J."/>
            <person name="Shendure J."/>
            <person name="Paten B."/>
            <person name="Wilson R."/>
            <person name="Chao H."/>
            <person name="Schneider V."/>
            <person name="Ventura M."/>
            <person name="Kronenberg Z."/>
            <person name="Murali S."/>
            <person name="Gordon D."/>
            <person name="Cantsilieris S."/>
            <person name="Munson K."/>
            <person name="Nelson B."/>
            <person name="Raja A."/>
            <person name="Underwood J."/>
            <person name="Diekhans M."/>
            <person name="Fiddes I."/>
            <person name="Haussler D."/>
            <person name="Eichler E."/>
        </authorList>
    </citation>
    <scope>NUCLEOTIDE SEQUENCE [LARGE SCALE GENOMIC DNA]</scope>
    <source>
        <strain evidence="2">Yerkes chimp pedigree #C0471</strain>
    </source>
</reference>
<proteinExistence type="predicted"/>
<feature type="region of interest" description="Disordered" evidence="1">
    <location>
        <begin position="1"/>
        <end position="22"/>
    </location>
</feature>